<gene>
    <name evidence="2" type="ORF">ACFO3O_21080</name>
</gene>
<protein>
    <submittedName>
        <fullName evidence="2">Nicotinic acid mononucleotide adenyltransferase</fullName>
    </submittedName>
</protein>
<evidence type="ECO:0000313" key="3">
    <source>
        <dbReference type="Proteomes" id="UP001596043"/>
    </source>
</evidence>
<dbReference type="Proteomes" id="UP001596043">
    <property type="component" value="Unassembled WGS sequence"/>
</dbReference>
<evidence type="ECO:0000313" key="2">
    <source>
        <dbReference type="EMBL" id="MFC4636414.1"/>
    </source>
</evidence>
<feature type="chain" id="PRO_5046438650" evidence="1">
    <location>
        <begin position="19"/>
        <end position="321"/>
    </location>
</feature>
<feature type="signal peptide" evidence="1">
    <location>
        <begin position="1"/>
        <end position="18"/>
    </location>
</feature>
<sequence>MKTIKLLSALALVSILCASCYTEVIVEDDIIVDTTPVITLNEVLTDYEIWYVDINRSSGPVAIPFLQKAFTVSFRNGNVFANNNLSGIGSNGGGFGIDIGFYNTFNFELDVQHDLDGGYSFDVRQLSVNEIEFYEPSTGSRYVLEGYQRSTFDYDLVFYENIHYFLQEFEAWEKIYTSDEGNVNPFDNENFLQFLPAGQSGNFRSSEDANGTAIDHIFWDYDGIYDVANVPGNLYLKTLTLDYNFPDNEFFELIVIDDETIELFQVSSGTTYQFRGKGYIQFRTSEEDKNKKTPKYRKKTEDIKKDIQALKTKKLQKLTAL</sequence>
<name>A0ABV9I2L0_9FLAO</name>
<dbReference type="RefSeq" id="WP_379982581.1">
    <property type="nucleotide sequence ID" value="NZ_JBHSFV010000019.1"/>
</dbReference>
<comment type="caution">
    <text evidence="2">The sequence shown here is derived from an EMBL/GenBank/DDBJ whole genome shotgun (WGS) entry which is preliminary data.</text>
</comment>
<reference evidence="3" key="1">
    <citation type="journal article" date="2019" name="Int. J. Syst. Evol. Microbiol.">
        <title>The Global Catalogue of Microorganisms (GCM) 10K type strain sequencing project: providing services to taxonomists for standard genome sequencing and annotation.</title>
        <authorList>
            <consortium name="The Broad Institute Genomics Platform"/>
            <consortium name="The Broad Institute Genome Sequencing Center for Infectious Disease"/>
            <person name="Wu L."/>
            <person name="Ma J."/>
        </authorList>
    </citation>
    <scope>NUCLEOTIDE SEQUENCE [LARGE SCALE GENOMIC DNA]</scope>
    <source>
        <strain evidence="3">YJ-61-S</strain>
    </source>
</reference>
<keyword evidence="1" id="KW-0732">Signal</keyword>
<accession>A0ABV9I2L0</accession>
<dbReference type="EMBL" id="JBHSFV010000019">
    <property type="protein sequence ID" value="MFC4636414.1"/>
    <property type="molecule type" value="Genomic_DNA"/>
</dbReference>
<organism evidence="2 3">
    <name type="scientific">Dokdonia ponticola</name>
    <dbReference type="NCBI Taxonomy" id="2041041"/>
    <lineage>
        <taxon>Bacteria</taxon>
        <taxon>Pseudomonadati</taxon>
        <taxon>Bacteroidota</taxon>
        <taxon>Flavobacteriia</taxon>
        <taxon>Flavobacteriales</taxon>
        <taxon>Flavobacteriaceae</taxon>
        <taxon>Dokdonia</taxon>
    </lineage>
</organism>
<proteinExistence type="predicted"/>
<keyword evidence="3" id="KW-1185">Reference proteome</keyword>
<evidence type="ECO:0000256" key="1">
    <source>
        <dbReference type="SAM" id="SignalP"/>
    </source>
</evidence>